<evidence type="ECO:0000313" key="2">
    <source>
        <dbReference type="Proteomes" id="UP000681722"/>
    </source>
</evidence>
<proteinExistence type="predicted"/>
<dbReference type="Proteomes" id="UP000681722">
    <property type="component" value="Unassembled WGS sequence"/>
</dbReference>
<dbReference type="EMBL" id="CAJOBC010116026">
    <property type="protein sequence ID" value="CAF4551812.1"/>
    <property type="molecule type" value="Genomic_DNA"/>
</dbReference>
<dbReference type="AlphaFoldDB" id="A0A8S2YFC7"/>
<feature type="non-terminal residue" evidence="1">
    <location>
        <position position="273"/>
    </location>
</feature>
<organism evidence="1 2">
    <name type="scientific">Didymodactylos carnosus</name>
    <dbReference type="NCBI Taxonomy" id="1234261"/>
    <lineage>
        <taxon>Eukaryota</taxon>
        <taxon>Metazoa</taxon>
        <taxon>Spiralia</taxon>
        <taxon>Gnathifera</taxon>
        <taxon>Rotifera</taxon>
        <taxon>Eurotatoria</taxon>
        <taxon>Bdelloidea</taxon>
        <taxon>Philodinida</taxon>
        <taxon>Philodinidae</taxon>
        <taxon>Didymodactylos</taxon>
    </lineage>
</organism>
<name>A0A8S2YFC7_9BILA</name>
<gene>
    <name evidence="1" type="ORF">SRO942_LOCUS47014</name>
</gene>
<protein>
    <submittedName>
        <fullName evidence="1">Uncharacterized protein</fullName>
    </submittedName>
</protein>
<comment type="caution">
    <text evidence="1">The sequence shown here is derived from an EMBL/GenBank/DDBJ whole genome shotgun (WGS) entry which is preliminary data.</text>
</comment>
<accession>A0A8S2YFC7</accession>
<evidence type="ECO:0000313" key="1">
    <source>
        <dbReference type="EMBL" id="CAF4551812.1"/>
    </source>
</evidence>
<reference evidence="1" key="1">
    <citation type="submission" date="2021-02" db="EMBL/GenBank/DDBJ databases">
        <authorList>
            <person name="Nowell W R."/>
        </authorList>
    </citation>
    <scope>NUCLEOTIDE SEQUENCE</scope>
</reference>
<sequence length="273" mass="31170">DDNELMVLKLDCINHVKKRVISRLKDIKSRNTGFQGVLRDVASTSTTVPVAHNTKKMKTDQSSCTIDKGRQAREVVRMKKTVPDGKPFRGSAGRMTDAMMHKMSEMYGLAIRQGTDEVQDKNTEDEAEVVARLQKKCLAAFHHFIVQDNKENQHYYCPDGMTGWCSTAAAASVYFNGGRASLLEFFEQSGIEIDEEFYLNLVARDDKRIRRAEQTAEQRKKLTLQKNKQRLQSMQATHLNMDLVYFDSIRHTSMQGNITTTFSIQENPLIHVF</sequence>